<protein>
    <recommendedName>
        <fullName evidence="3">SapC family protein</fullName>
    </recommendedName>
</protein>
<reference evidence="1 2" key="1">
    <citation type="submission" date="2020-01" db="EMBL/GenBank/DDBJ databases">
        <title>Genomes of bacteria type strains.</title>
        <authorList>
            <person name="Chen J."/>
            <person name="Zhu S."/>
            <person name="Yang J."/>
        </authorList>
    </citation>
    <scope>NUCLEOTIDE SEQUENCE [LARGE SCALE GENOMIC DNA]</scope>
    <source>
        <strain evidence="1 2">LMG 24078</strain>
    </source>
</reference>
<evidence type="ECO:0000313" key="1">
    <source>
        <dbReference type="EMBL" id="NDW15920.1"/>
    </source>
</evidence>
<dbReference type="EMBL" id="JAAAWO010000006">
    <property type="protein sequence ID" value="NDW15920.1"/>
    <property type="molecule type" value="Genomic_DNA"/>
</dbReference>
<organism evidence="1 2">
    <name type="scientific">Alteromonas genovensis</name>
    <dbReference type="NCBI Taxonomy" id="471225"/>
    <lineage>
        <taxon>Bacteria</taxon>
        <taxon>Pseudomonadati</taxon>
        <taxon>Pseudomonadota</taxon>
        <taxon>Gammaproteobacteria</taxon>
        <taxon>Alteromonadales</taxon>
        <taxon>Alteromonadaceae</taxon>
        <taxon>Alteromonas/Salinimonas group</taxon>
        <taxon>Alteromonas</taxon>
    </lineage>
</organism>
<comment type="caution">
    <text evidence="1">The sequence shown here is derived from an EMBL/GenBank/DDBJ whole genome shotgun (WGS) entry which is preliminary data.</text>
</comment>
<gene>
    <name evidence="1" type="ORF">GTQ48_10360</name>
</gene>
<dbReference type="RefSeq" id="WP_163106620.1">
    <property type="nucleotide sequence ID" value="NZ_JAAAWO010000006.1"/>
</dbReference>
<dbReference type="Pfam" id="PF07277">
    <property type="entry name" value="SapC"/>
    <property type="match status" value="1"/>
</dbReference>
<dbReference type="AlphaFoldDB" id="A0A6N9TFG7"/>
<accession>A0A6N9TFG7</accession>
<keyword evidence="2" id="KW-1185">Reference proteome</keyword>
<evidence type="ECO:0008006" key="3">
    <source>
        <dbReference type="Google" id="ProtNLM"/>
    </source>
</evidence>
<name>A0A6N9TFG7_9ALTE</name>
<proteinExistence type="predicted"/>
<sequence>MPNFEVLTADKHSDVRVDEGKLAKTFANFHLVNVEIKEAVQASSEYPLFFSKVSNQQRWTISALCGFAPKENVFETQGTWLAHVTPLSLRTLPFTLSFESDPTTPETLLDMDSPAVAKSNTGKDSGDALFLSSGRPTAYLDNKQKLLKERVDAMQQTASLLGELAELALIQPTDLLIEYADKTQQRVGGLAMLNEERLQQLSPETLSALNKKGVLSVLFNILGSVFQINRVIRLHNTKFPTRLISNVKFEISKP</sequence>
<dbReference type="Proteomes" id="UP000471381">
    <property type="component" value="Unassembled WGS sequence"/>
</dbReference>
<evidence type="ECO:0000313" key="2">
    <source>
        <dbReference type="Proteomes" id="UP000471381"/>
    </source>
</evidence>
<dbReference type="InterPro" id="IPR010836">
    <property type="entry name" value="SapC"/>
</dbReference>